<feature type="signal peptide" evidence="5">
    <location>
        <begin position="1"/>
        <end position="19"/>
    </location>
</feature>
<keyword evidence="2 3" id="KW-0186">Copper</keyword>
<keyword evidence="4" id="KW-1015">Disulfide bond</keyword>
<evidence type="ECO:0000313" key="7">
    <source>
        <dbReference type="EMBL" id="MXO57877.1"/>
    </source>
</evidence>
<dbReference type="InterPro" id="IPR003782">
    <property type="entry name" value="SCO1/SenC"/>
</dbReference>
<reference evidence="7 8" key="1">
    <citation type="submission" date="2019-12" db="EMBL/GenBank/DDBJ databases">
        <title>Genomic-based taxomic classification of the family Erythrobacteraceae.</title>
        <authorList>
            <person name="Xu L."/>
        </authorList>
    </citation>
    <scope>NUCLEOTIDE SEQUENCE [LARGE SCALE GENOMIC DNA]</scope>
    <source>
        <strain evidence="7 8">JCM 17802</strain>
    </source>
</reference>
<dbReference type="Proteomes" id="UP000468943">
    <property type="component" value="Unassembled WGS sequence"/>
</dbReference>
<feature type="domain" description="Thioredoxin" evidence="6">
    <location>
        <begin position="18"/>
        <end position="204"/>
    </location>
</feature>
<dbReference type="OrthoDB" id="9790194at2"/>
<evidence type="ECO:0000259" key="6">
    <source>
        <dbReference type="PROSITE" id="PS51352"/>
    </source>
</evidence>
<evidence type="ECO:0000256" key="2">
    <source>
        <dbReference type="ARBA" id="ARBA00023008"/>
    </source>
</evidence>
<gene>
    <name evidence="7" type="ORF">GRI36_13445</name>
</gene>
<keyword evidence="5" id="KW-0732">Signal</keyword>
<dbReference type="PANTHER" id="PTHR12151:SF25">
    <property type="entry name" value="LINALOOL DEHYDRATASE_ISOMERASE DOMAIN-CONTAINING PROTEIN"/>
    <property type="match status" value="1"/>
</dbReference>
<dbReference type="Gene3D" id="3.40.30.10">
    <property type="entry name" value="Glutaredoxin"/>
    <property type="match status" value="1"/>
</dbReference>
<name>A0A6I4SSD5_9SPHN</name>
<keyword evidence="3" id="KW-0479">Metal-binding</keyword>
<protein>
    <submittedName>
        <fullName evidence="7">SCO family protein</fullName>
    </submittedName>
</protein>
<keyword evidence="8" id="KW-1185">Reference proteome</keyword>
<dbReference type="PROSITE" id="PS51257">
    <property type="entry name" value="PROKAR_LIPOPROTEIN"/>
    <property type="match status" value="1"/>
</dbReference>
<dbReference type="InterPro" id="IPR036249">
    <property type="entry name" value="Thioredoxin-like_sf"/>
</dbReference>
<dbReference type="InterPro" id="IPR013766">
    <property type="entry name" value="Thioredoxin_domain"/>
</dbReference>
<evidence type="ECO:0000256" key="1">
    <source>
        <dbReference type="ARBA" id="ARBA00010996"/>
    </source>
</evidence>
<dbReference type="AlphaFoldDB" id="A0A6I4SSD5"/>
<dbReference type="FunFam" id="3.40.30.10:FF:000013">
    <property type="entry name" value="Blast:Protein SCO1 homolog, mitochondrial"/>
    <property type="match status" value="1"/>
</dbReference>
<comment type="caution">
    <text evidence="7">The sequence shown here is derived from an EMBL/GenBank/DDBJ whole genome shotgun (WGS) entry which is preliminary data.</text>
</comment>
<comment type="similarity">
    <text evidence="1">Belongs to the SCO1/2 family.</text>
</comment>
<dbReference type="PANTHER" id="PTHR12151">
    <property type="entry name" value="ELECTRON TRANSPORT PROTIN SCO1/SENC FAMILY MEMBER"/>
    <property type="match status" value="1"/>
</dbReference>
<evidence type="ECO:0000256" key="5">
    <source>
        <dbReference type="SAM" id="SignalP"/>
    </source>
</evidence>
<feature type="chain" id="PRO_5026239022" evidence="5">
    <location>
        <begin position="20"/>
        <end position="204"/>
    </location>
</feature>
<evidence type="ECO:0000256" key="3">
    <source>
        <dbReference type="PIRSR" id="PIRSR603782-1"/>
    </source>
</evidence>
<dbReference type="GO" id="GO:0046872">
    <property type="term" value="F:metal ion binding"/>
    <property type="evidence" value="ECO:0007669"/>
    <property type="project" value="UniProtKB-KW"/>
</dbReference>
<evidence type="ECO:0000313" key="8">
    <source>
        <dbReference type="Proteomes" id="UP000468943"/>
    </source>
</evidence>
<dbReference type="CDD" id="cd02968">
    <property type="entry name" value="SCO"/>
    <property type="match status" value="1"/>
</dbReference>
<dbReference type="EMBL" id="WTYS01000001">
    <property type="protein sequence ID" value="MXO57877.1"/>
    <property type="molecule type" value="Genomic_DNA"/>
</dbReference>
<dbReference type="SUPFAM" id="SSF52833">
    <property type="entry name" value="Thioredoxin-like"/>
    <property type="match status" value="1"/>
</dbReference>
<dbReference type="Pfam" id="PF02630">
    <property type="entry name" value="SCO1-SenC"/>
    <property type="match status" value="1"/>
</dbReference>
<feature type="binding site" evidence="3">
    <location>
        <position position="169"/>
    </location>
    <ligand>
        <name>Cu cation</name>
        <dbReference type="ChEBI" id="CHEBI:23378"/>
    </ligand>
</feature>
<accession>A0A6I4SSD5</accession>
<organism evidence="7 8">
    <name type="scientific">Pontixanthobacter gangjinensis</name>
    <dbReference type="NCBI Taxonomy" id="1028742"/>
    <lineage>
        <taxon>Bacteria</taxon>
        <taxon>Pseudomonadati</taxon>
        <taxon>Pseudomonadota</taxon>
        <taxon>Alphaproteobacteria</taxon>
        <taxon>Sphingomonadales</taxon>
        <taxon>Erythrobacteraceae</taxon>
        <taxon>Pontixanthobacter</taxon>
    </lineage>
</organism>
<sequence length="204" mass="22296">MLHYIRSYFILIAATMMLAACDPAPSGEVGPSLDGVDLRGSAIGGDFLLTSNEGKPVRWADFTGQYRMVYFGFAYCPDICPTDVARSSAGLAIFEKSYPDLGAKIQPIFITVDPERDDVATIGEFVDNFHPRLIGLTGSQEAIDTALEAFKVTAIKMPETEAGNYDFEHSTFTYLFDPDGKPLGIIPTDKGPNGVVAELERWVR</sequence>
<proteinExistence type="inferred from homology"/>
<feature type="disulfide bond" description="Redox-active" evidence="4">
    <location>
        <begin position="76"/>
        <end position="80"/>
    </location>
</feature>
<feature type="binding site" evidence="3">
    <location>
        <position position="80"/>
    </location>
    <ligand>
        <name>Cu cation</name>
        <dbReference type="ChEBI" id="CHEBI:23378"/>
    </ligand>
</feature>
<feature type="binding site" evidence="3">
    <location>
        <position position="76"/>
    </location>
    <ligand>
        <name>Cu cation</name>
        <dbReference type="ChEBI" id="CHEBI:23378"/>
    </ligand>
</feature>
<evidence type="ECO:0000256" key="4">
    <source>
        <dbReference type="PIRSR" id="PIRSR603782-2"/>
    </source>
</evidence>
<dbReference type="PROSITE" id="PS51352">
    <property type="entry name" value="THIOREDOXIN_2"/>
    <property type="match status" value="1"/>
</dbReference>